<reference evidence="12 13" key="1">
    <citation type="submission" date="2018-08" db="EMBL/GenBank/DDBJ databases">
        <title>Bacillus chawlae sp. nov., Bacillus glennii sp. nov., and Bacillus saganii sp. nov. Isolated from the Vehicle Assembly Building at Kennedy Space Center where the Viking Spacecraft were Assembled.</title>
        <authorList>
            <person name="Seuylemezian A."/>
            <person name="Vaishampayan P."/>
        </authorList>
    </citation>
    <scope>NUCLEOTIDE SEQUENCE [LARGE SCALE GENOMIC DNA]</scope>
    <source>
        <strain evidence="12 13">V44-8</strain>
    </source>
</reference>
<dbReference type="GO" id="GO:0018104">
    <property type="term" value="P:peptidoglycan-protein cross-linking"/>
    <property type="evidence" value="ECO:0007669"/>
    <property type="project" value="TreeGrafter"/>
</dbReference>
<keyword evidence="5 9" id="KW-0133">Cell shape</keyword>
<keyword evidence="7 9" id="KW-0961">Cell wall biogenesis/degradation</keyword>
<name>A0A372LC01_9BACI</name>
<evidence type="ECO:0000256" key="10">
    <source>
        <dbReference type="SAM" id="SignalP"/>
    </source>
</evidence>
<dbReference type="OrthoDB" id="9787225at2"/>
<dbReference type="EMBL" id="QVTD01000010">
    <property type="protein sequence ID" value="RFU62453.1"/>
    <property type="molecule type" value="Genomic_DNA"/>
</dbReference>
<comment type="caution">
    <text evidence="12">The sequence shown here is derived from an EMBL/GenBank/DDBJ whole genome shotgun (WGS) entry which is preliminary data.</text>
</comment>
<comment type="similarity">
    <text evidence="2">Belongs to the YkuD family.</text>
</comment>
<comment type="pathway">
    <text evidence="8">Glycan biosynthesis.</text>
</comment>
<feature type="domain" description="L,D-TPase catalytic" evidence="11">
    <location>
        <begin position="29"/>
        <end position="153"/>
    </location>
</feature>
<accession>A0A372LC01</accession>
<dbReference type="RefSeq" id="WP_117323349.1">
    <property type="nucleotide sequence ID" value="NZ_QVTD01000010.1"/>
</dbReference>
<comment type="pathway">
    <text evidence="1 9">Cell wall biogenesis; peptidoglycan biosynthesis.</text>
</comment>
<evidence type="ECO:0000256" key="1">
    <source>
        <dbReference type="ARBA" id="ARBA00004752"/>
    </source>
</evidence>
<dbReference type="Pfam" id="PF03734">
    <property type="entry name" value="YkuD"/>
    <property type="match status" value="1"/>
</dbReference>
<dbReference type="CDD" id="cd16913">
    <property type="entry name" value="YkuD_like"/>
    <property type="match status" value="1"/>
</dbReference>
<dbReference type="GO" id="GO:0016740">
    <property type="term" value="F:transferase activity"/>
    <property type="evidence" value="ECO:0007669"/>
    <property type="project" value="UniProtKB-KW"/>
</dbReference>
<keyword evidence="3" id="KW-0808">Transferase</keyword>
<evidence type="ECO:0000256" key="2">
    <source>
        <dbReference type="ARBA" id="ARBA00005992"/>
    </source>
</evidence>
<dbReference type="InterPro" id="IPR050979">
    <property type="entry name" value="LD-transpeptidase"/>
</dbReference>
<protein>
    <recommendedName>
        <fullName evidence="11">L,D-TPase catalytic domain-containing protein</fullName>
    </recommendedName>
</protein>
<evidence type="ECO:0000256" key="8">
    <source>
        <dbReference type="ARBA" id="ARBA00060592"/>
    </source>
</evidence>
<feature type="signal peptide" evidence="10">
    <location>
        <begin position="1"/>
        <end position="24"/>
    </location>
</feature>
<dbReference type="PANTHER" id="PTHR30582:SF4">
    <property type="entry name" value="L,D-TRANSPEPTIDASE YQJB-RELATED"/>
    <property type="match status" value="1"/>
</dbReference>
<dbReference type="AlphaFoldDB" id="A0A372LC01"/>
<dbReference type="InterPro" id="IPR005490">
    <property type="entry name" value="LD_TPept_cat_dom"/>
</dbReference>
<evidence type="ECO:0000256" key="7">
    <source>
        <dbReference type="ARBA" id="ARBA00023316"/>
    </source>
</evidence>
<feature type="chain" id="PRO_5016902944" description="L,D-TPase catalytic domain-containing protein" evidence="10">
    <location>
        <begin position="25"/>
        <end position="565"/>
    </location>
</feature>
<dbReference type="UniPathway" id="UPA00219"/>
<proteinExistence type="inferred from homology"/>
<dbReference type="GO" id="GO:0005576">
    <property type="term" value="C:extracellular region"/>
    <property type="evidence" value="ECO:0007669"/>
    <property type="project" value="TreeGrafter"/>
</dbReference>
<dbReference type="InterPro" id="IPR038063">
    <property type="entry name" value="Transpep_catalytic_dom"/>
</dbReference>
<keyword evidence="13" id="KW-1185">Reference proteome</keyword>
<evidence type="ECO:0000313" key="13">
    <source>
        <dbReference type="Proteomes" id="UP000262939"/>
    </source>
</evidence>
<dbReference type="InterPro" id="IPR011123">
    <property type="entry name" value="Y_Y_Y"/>
</dbReference>
<gene>
    <name evidence="12" type="ORF">D0466_14890</name>
</gene>
<feature type="active site" description="Nucleophile" evidence="9">
    <location>
        <position position="129"/>
    </location>
</feature>
<dbReference type="GO" id="GO:0071555">
    <property type="term" value="P:cell wall organization"/>
    <property type="evidence" value="ECO:0007669"/>
    <property type="project" value="UniProtKB-UniRule"/>
</dbReference>
<dbReference type="Proteomes" id="UP000262939">
    <property type="component" value="Unassembled WGS sequence"/>
</dbReference>
<dbReference type="PROSITE" id="PS52029">
    <property type="entry name" value="LD_TPASE"/>
    <property type="match status" value="1"/>
</dbReference>
<dbReference type="GO" id="GO:0008360">
    <property type="term" value="P:regulation of cell shape"/>
    <property type="evidence" value="ECO:0007669"/>
    <property type="project" value="UniProtKB-UniRule"/>
</dbReference>
<evidence type="ECO:0000256" key="6">
    <source>
        <dbReference type="ARBA" id="ARBA00022984"/>
    </source>
</evidence>
<dbReference type="Gene3D" id="2.40.440.10">
    <property type="entry name" value="L,D-transpeptidase catalytic domain-like"/>
    <property type="match status" value="1"/>
</dbReference>
<dbReference type="FunFam" id="2.40.440.10:FF:000003">
    <property type="entry name" value="L,D-transpeptidase YciB"/>
    <property type="match status" value="1"/>
</dbReference>
<keyword evidence="6 9" id="KW-0573">Peptidoglycan synthesis</keyword>
<dbReference type="Pfam" id="PF07495">
    <property type="entry name" value="Y_Y_Y"/>
    <property type="match status" value="4"/>
</dbReference>
<evidence type="ECO:0000256" key="5">
    <source>
        <dbReference type="ARBA" id="ARBA00022960"/>
    </source>
</evidence>
<dbReference type="PANTHER" id="PTHR30582">
    <property type="entry name" value="L,D-TRANSPEPTIDASE"/>
    <property type="match status" value="1"/>
</dbReference>
<organism evidence="12 13">
    <name type="scientific">Peribacillus glennii</name>
    <dbReference type="NCBI Taxonomy" id="2303991"/>
    <lineage>
        <taxon>Bacteria</taxon>
        <taxon>Bacillati</taxon>
        <taxon>Bacillota</taxon>
        <taxon>Bacilli</taxon>
        <taxon>Bacillales</taxon>
        <taxon>Bacillaceae</taxon>
        <taxon>Peribacillus</taxon>
    </lineage>
</organism>
<dbReference type="SUPFAM" id="SSF141523">
    <property type="entry name" value="L,D-transpeptidase catalytic domain-like"/>
    <property type="match status" value="1"/>
</dbReference>
<evidence type="ECO:0000256" key="4">
    <source>
        <dbReference type="ARBA" id="ARBA00022801"/>
    </source>
</evidence>
<evidence type="ECO:0000256" key="9">
    <source>
        <dbReference type="PROSITE-ProRule" id="PRU01373"/>
    </source>
</evidence>
<feature type="active site" description="Proton donor/acceptor" evidence="9">
    <location>
        <position position="113"/>
    </location>
</feature>
<dbReference type="GO" id="GO:0071972">
    <property type="term" value="F:peptidoglycan L,D-transpeptidase activity"/>
    <property type="evidence" value="ECO:0007669"/>
    <property type="project" value="TreeGrafter"/>
</dbReference>
<keyword evidence="4" id="KW-0378">Hydrolase</keyword>
<evidence type="ECO:0000313" key="12">
    <source>
        <dbReference type="EMBL" id="RFU62453.1"/>
    </source>
</evidence>
<sequence length="565" mass="63215">MKKFATVLILLVSFIFFTVPEAHATSTGQLIIVNKATNRLAFFDGGKLVKTFKVATGRQRSYTPEGKFPIVKKIKNRPYYSGGIPGGHPNNPLGDRWLGLDARGTYGTTYAIHGNNKPSSIGTYASSGCIRMYDSDVRWLYDQVKTYTPVIITHTSKSFESIAVSDGYVVESKIKSFTASKKSPQLKNTTVKLSASTSQGYQPAYKFSVYYGKKWTTIKNYSSSKSVNWKPTRPGAYKLKVSVKSKYSRKTADQEKVISYNIFESASLKSVKTDKASPQLKGSNIAVSAASNNNANNRFRYLVYDGNTKKWTTIKNYSTATKVNWKPAKTGQYKIKVQAKHKWSKKAYDHEKSISYNVFESAVLKSISTNKKGPQPVNTDIAITAASTKNSDHVFRLLIIKDKKTVHSSKFSAASKFNWTPKTPGNYTIKVQVKHKWSKKAYDHEKTLNYTVYQPAATPTVTFDKEGPQPVNTAISVSAASKENKDYEYRFSILKDGKWTVVQLFSKTYTYSWTPDAPGNYKIKVEAKHKLSKLVNAVKEIDYEIVPAVEQPADPVVEEPIAQAQ</sequence>
<keyword evidence="10" id="KW-0732">Signal</keyword>
<evidence type="ECO:0000259" key="11">
    <source>
        <dbReference type="PROSITE" id="PS52029"/>
    </source>
</evidence>
<evidence type="ECO:0000256" key="3">
    <source>
        <dbReference type="ARBA" id="ARBA00022679"/>
    </source>
</evidence>